<keyword evidence="2" id="KW-1185">Reference proteome</keyword>
<evidence type="ECO:0000313" key="2">
    <source>
        <dbReference type="Proteomes" id="UP000064189"/>
    </source>
</evidence>
<dbReference type="NCBIfam" id="NF047360">
    <property type="entry name" value="tail_chap_PVL"/>
    <property type="match status" value="1"/>
</dbReference>
<dbReference type="EMBL" id="LNNH01000025">
    <property type="protein sequence ID" value="KWW17970.1"/>
    <property type="molecule type" value="Genomic_DNA"/>
</dbReference>
<dbReference type="Pfam" id="PF23857">
    <property type="entry name" value="Phage_TAC_19"/>
    <property type="match status" value="1"/>
</dbReference>
<organism evidence="1 2">
    <name type="scientific">Peribacillus simplex</name>
    <dbReference type="NCBI Taxonomy" id="1478"/>
    <lineage>
        <taxon>Bacteria</taxon>
        <taxon>Bacillati</taxon>
        <taxon>Bacillota</taxon>
        <taxon>Bacilli</taxon>
        <taxon>Bacillales</taxon>
        <taxon>Bacillaceae</taxon>
        <taxon>Peribacillus</taxon>
    </lineage>
</organism>
<accession>A0A109MXD5</accession>
<gene>
    <name evidence="1" type="ORF">AS888_20890</name>
</gene>
<reference evidence="1 2" key="1">
    <citation type="submission" date="2015-11" db="EMBL/GenBank/DDBJ databases">
        <title>Genome Sequence of Bacillus simplex strain VanAntwerpen2.</title>
        <authorList>
            <person name="Couger M.B."/>
        </authorList>
    </citation>
    <scope>NUCLEOTIDE SEQUENCE [LARGE SCALE GENOMIC DNA]</scope>
    <source>
        <strain evidence="1 2">VanAntwerpen02</strain>
    </source>
</reference>
<dbReference type="RefSeq" id="WP_061142612.1">
    <property type="nucleotide sequence ID" value="NZ_LNNH01000025.1"/>
</dbReference>
<name>A0A109MXD5_9BACI</name>
<protein>
    <recommendedName>
        <fullName evidence="3">Phage protein</fullName>
    </recommendedName>
</protein>
<dbReference type="InterPro" id="IPR057006">
    <property type="entry name" value="Phage_TAC_19"/>
</dbReference>
<dbReference type="AlphaFoldDB" id="A0A109MXD5"/>
<comment type="caution">
    <text evidence="1">The sequence shown here is derived from an EMBL/GenBank/DDBJ whole genome shotgun (WGS) entry which is preliminary data.</text>
</comment>
<evidence type="ECO:0008006" key="3">
    <source>
        <dbReference type="Google" id="ProtNLM"/>
    </source>
</evidence>
<dbReference type="Proteomes" id="UP000064189">
    <property type="component" value="Unassembled WGS sequence"/>
</dbReference>
<sequence>MEITLMIEGQEKTFTQSFVSAKYYRKSLKLLKNLEEGESDQEATLTEQYELIVDIFEKQFTADQLENGLDARKVDEVLWDIIRKDILGWKPYSKMKQDMEQAENSFLAEALENLGKAK</sequence>
<evidence type="ECO:0000313" key="1">
    <source>
        <dbReference type="EMBL" id="KWW17970.1"/>
    </source>
</evidence>
<proteinExistence type="predicted"/>